<feature type="domain" description="PI4-kinase N-terminal" evidence="2">
    <location>
        <begin position="62"/>
        <end position="122"/>
    </location>
</feature>
<evidence type="ECO:0000256" key="1">
    <source>
        <dbReference type="ARBA" id="ARBA00006209"/>
    </source>
</evidence>
<feature type="non-terminal residue" evidence="3">
    <location>
        <position position="1"/>
    </location>
</feature>
<dbReference type="EMBL" id="CAJOAZ010023102">
    <property type="protein sequence ID" value="CAF4372326.1"/>
    <property type="molecule type" value="Genomic_DNA"/>
</dbReference>
<sequence>LDFEERIAIFDSNFRNGLFKLTAMLIHNIDDSEDNEHELRFAAIGSGLNGPNTPKENALDRDMVHAIVWLPIKMFTASVMEGAVDCWCWAITGRPELELLIVKEIYKVWEKIISDRHGLYSIDKP</sequence>
<comment type="caution">
    <text evidence="3">The sequence shown here is derived from an EMBL/GenBank/DDBJ whole genome shotgun (WGS) entry which is preliminary data.</text>
</comment>
<name>A0A820MGN2_9BILA</name>
<dbReference type="Pfam" id="PF19274">
    <property type="entry name" value="PI4K_N"/>
    <property type="match status" value="1"/>
</dbReference>
<dbReference type="InterPro" id="IPR045495">
    <property type="entry name" value="PI4K_N"/>
</dbReference>
<evidence type="ECO:0000313" key="4">
    <source>
        <dbReference type="Proteomes" id="UP000663844"/>
    </source>
</evidence>
<evidence type="ECO:0000313" key="3">
    <source>
        <dbReference type="EMBL" id="CAF4372326.1"/>
    </source>
</evidence>
<evidence type="ECO:0000259" key="2">
    <source>
        <dbReference type="Pfam" id="PF19274"/>
    </source>
</evidence>
<protein>
    <recommendedName>
        <fullName evidence="2">PI4-kinase N-terminal domain-containing protein</fullName>
    </recommendedName>
</protein>
<proteinExistence type="inferred from homology"/>
<accession>A0A820MGN2</accession>
<comment type="similarity">
    <text evidence="1">Belongs to the PI3/PI4-kinase family. Type III PI4K subfamily.</text>
</comment>
<organism evidence="3 4">
    <name type="scientific">Adineta steineri</name>
    <dbReference type="NCBI Taxonomy" id="433720"/>
    <lineage>
        <taxon>Eukaryota</taxon>
        <taxon>Metazoa</taxon>
        <taxon>Spiralia</taxon>
        <taxon>Gnathifera</taxon>
        <taxon>Rotifera</taxon>
        <taxon>Eurotatoria</taxon>
        <taxon>Bdelloidea</taxon>
        <taxon>Adinetida</taxon>
        <taxon>Adinetidae</taxon>
        <taxon>Adineta</taxon>
    </lineage>
</organism>
<reference evidence="3" key="1">
    <citation type="submission" date="2021-02" db="EMBL/GenBank/DDBJ databases">
        <authorList>
            <person name="Nowell W R."/>
        </authorList>
    </citation>
    <scope>NUCLEOTIDE SEQUENCE</scope>
</reference>
<gene>
    <name evidence="3" type="ORF">OXD698_LOCUS49911</name>
</gene>
<dbReference type="AlphaFoldDB" id="A0A820MGN2"/>
<feature type="non-terminal residue" evidence="3">
    <location>
        <position position="125"/>
    </location>
</feature>
<dbReference type="Proteomes" id="UP000663844">
    <property type="component" value="Unassembled WGS sequence"/>
</dbReference>